<proteinExistence type="inferred from homology"/>
<dbReference type="InterPro" id="IPR050113">
    <property type="entry name" value="Ub_conjugating_enzyme"/>
</dbReference>
<feature type="region of interest" description="Disordered" evidence="8">
    <location>
        <begin position="1"/>
        <end position="39"/>
    </location>
</feature>
<feature type="compositionally biased region" description="Low complexity" evidence="8">
    <location>
        <begin position="22"/>
        <end position="31"/>
    </location>
</feature>
<dbReference type="CDD" id="cd23804">
    <property type="entry name" value="UBCc_UBE2S"/>
    <property type="match status" value="1"/>
</dbReference>
<feature type="domain" description="UBC core" evidence="9">
    <location>
        <begin position="38"/>
        <end position="190"/>
    </location>
</feature>
<dbReference type="Pfam" id="PF00179">
    <property type="entry name" value="UQ_con"/>
    <property type="match status" value="1"/>
</dbReference>
<evidence type="ECO:0000256" key="2">
    <source>
        <dbReference type="ARBA" id="ARBA00022679"/>
    </source>
</evidence>
<keyword evidence="5 7" id="KW-0067">ATP-binding</keyword>
<dbReference type="Proteomes" id="UP000693970">
    <property type="component" value="Unassembled WGS sequence"/>
</dbReference>
<dbReference type="EMBL" id="JAGRRH010000021">
    <property type="protein sequence ID" value="KAG7346560.1"/>
    <property type="molecule type" value="Genomic_DNA"/>
</dbReference>
<evidence type="ECO:0000313" key="10">
    <source>
        <dbReference type="EMBL" id="KAG7346560.1"/>
    </source>
</evidence>
<keyword evidence="11" id="KW-1185">Reference proteome</keyword>
<gene>
    <name evidence="10" type="ORF">IV203_005628</name>
</gene>
<evidence type="ECO:0000256" key="6">
    <source>
        <dbReference type="PROSITE-ProRule" id="PRU10133"/>
    </source>
</evidence>
<evidence type="ECO:0000256" key="5">
    <source>
        <dbReference type="ARBA" id="ARBA00022840"/>
    </source>
</evidence>
<feature type="active site" description="Glycyl thioester intermediate" evidence="6">
    <location>
        <position position="128"/>
    </location>
</feature>
<dbReference type="InterPro" id="IPR023313">
    <property type="entry name" value="UBQ-conjugating_AS"/>
</dbReference>
<dbReference type="EC" id="2.3.2.23" evidence="1"/>
<feature type="compositionally biased region" description="Basic residues" evidence="8">
    <location>
        <begin position="264"/>
        <end position="273"/>
    </location>
</feature>
<dbReference type="GO" id="GO:0005524">
    <property type="term" value="F:ATP binding"/>
    <property type="evidence" value="ECO:0007669"/>
    <property type="project" value="UniProtKB-UniRule"/>
</dbReference>
<reference evidence="10" key="1">
    <citation type="journal article" date="2021" name="Sci. Rep.">
        <title>Diploid genomic architecture of Nitzschia inconspicua, an elite biomass production diatom.</title>
        <authorList>
            <person name="Oliver A."/>
            <person name="Podell S."/>
            <person name="Pinowska A."/>
            <person name="Traller J.C."/>
            <person name="Smith S.R."/>
            <person name="McClure R."/>
            <person name="Beliaev A."/>
            <person name="Bohutskyi P."/>
            <person name="Hill E.A."/>
            <person name="Rabines A."/>
            <person name="Zheng H."/>
            <person name="Allen L.Z."/>
            <person name="Kuo A."/>
            <person name="Grigoriev I.V."/>
            <person name="Allen A.E."/>
            <person name="Hazlebeck D."/>
            <person name="Allen E.E."/>
        </authorList>
    </citation>
    <scope>NUCLEOTIDE SEQUENCE</scope>
    <source>
        <strain evidence="10">Hildebrandi</strain>
    </source>
</reference>
<dbReference type="AlphaFoldDB" id="A0A9K3KP78"/>
<feature type="region of interest" description="Disordered" evidence="8">
    <location>
        <begin position="189"/>
        <end position="273"/>
    </location>
</feature>
<dbReference type="PROSITE" id="PS50127">
    <property type="entry name" value="UBC_2"/>
    <property type="match status" value="1"/>
</dbReference>
<dbReference type="PROSITE" id="PS00183">
    <property type="entry name" value="UBC_1"/>
    <property type="match status" value="1"/>
</dbReference>
<name>A0A9K3KP78_9STRA</name>
<evidence type="ECO:0000313" key="11">
    <source>
        <dbReference type="Proteomes" id="UP000693970"/>
    </source>
</evidence>
<dbReference type="OrthoDB" id="10069349at2759"/>
<dbReference type="PANTHER" id="PTHR24067">
    <property type="entry name" value="UBIQUITIN-CONJUGATING ENZYME E2"/>
    <property type="match status" value="1"/>
</dbReference>
<comment type="caution">
    <text evidence="10">The sequence shown here is derived from an EMBL/GenBank/DDBJ whole genome shotgun (WGS) entry which is preliminary data.</text>
</comment>
<organism evidence="10 11">
    <name type="scientific">Nitzschia inconspicua</name>
    <dbReference type="NCBI Taxonomy" id="303405"/>
    <lineage>
        <taxon>Eukaryota</taxon>
        <taxon>Sar</taxon>
        <taxon>Stramenopiles</taxon>
        <taxon>Ochrophyta</taxon>
        <taxon>Bacillariophyta</taxon>
        <taxon>Bacillariophyceae</taxon>
        <taxon>Bacillariophycidae</taxon>
        <taxon>Bacillariales</taxon>
        <taxon>Bacillariaceae</taxon>
        <taxon>Nitzschia</taxon>
    </lineage>
</organism>
<accession>A0A9K3KP78</accession>
<keyword evidence="3 7" id="KW-0547">Nucleotide-binding</keyword>
<evidence type="ECO:0000256" key="7">
    <source>
        <dbReference type="RuleBase" id="RU362109"/>
    </source>
</evidence>
<dbReference type="SMART" id="SM00212">
    <property type="entry name" value="UBCc"/>
    <property type="match status" value="1"/>
</dbReference>
<reference evidence="10" key="2">
    <citation type="submission" date="2021-04" db="EMBL/GenBank/DDBJ databases">
        <authorList>
            <person name="Podell S."/>
        </authorList>
    </citation>
    <scope>NUCLEOTIDE SEQUENCE</scope>
    <source>
        <strain evidence="10">Hildebrandi</strain>
    </source>
</reference>
<feature type="compositionally biased region" description="Low complexity" evidence="8">
    <location>
        <begin position="232"/>
        <end position="253"/>
    </location>
</feature>
<evidence type="ECO:0000256" key="8">
    <source>
        <dbReference type="SAM" id="MobiDB-lite"/>
    </source>
</evidence>
<dbReference type="GO" id="GO:0061631">
    <property type="term" value="F:ubiquitin conjugating enzyme activity"/>
    <property type="evidence" value="ECO:0007669"/>
    <property type="project" value="UniProtKB-EC"/>
</dbReference>
<keyword evidence="4 7" id="KW-0833">Ubl conjugation pathway</keyword>
<sequence>MSSSTPTAGSALGSLYRPYHRSNSTSSSSSSIENLPPRTLSRVTKEVRELIKNPPEGIRLVVDHETGLPSSLGEIVAEVEGPQGTPYEGKFFRLKLVLGMEFPMSPPRGFFLTKIYHPNVDMTTGAICVNTLKKDWTPDTSFSHVLSVIRCLLIFPFPESSLNDEAGKLFMESYDEYSKRAHLMADVHGRPYSSADEGDEKRRKTDPDVGEDCDSPQRLKSRLGENGSNPLASKSSNNISSSGANSNSKPGKSLGAKKPSSSRMIKKKSLKRL</sequence>
<keyword evidence="2" id="KW-0808">Transferase</keyword>
<comment type="similarity">
    <text evidence="7">Belongs to the ubiquitin-conjugating enzyme family.</text>
</comment>
<evidence type="ECO:0000256" key="4">
    <source>
        <dbReference type="ARBA" id="ARBA00022786"/>
    </source>
</evidence>
<dbReference type="FunFam" id="3.10.110.10:FF:000031">
    <property type="entry name" value="Ubiquitin-conjugating enzyme E2 22"/>
    <property type="match status" value="1"/>
</dbReference>
<dbReference type="InterPro" id="IPR000608">
    <property type="entry name" value="UBC"/>
</dbReference>
<evidence type="ECO:0000259" key="9">
    <source>
        <dbReference type="PROSITE" id="PS50127"/>
    </source>
</evidence>
<evidence type="ECO:0000256" key="1">
    <source>
        <dbReference type="ARBA" id="ARBA00012486"/>
    </source>
</evidence>
<protein>
    <recommendedName>
        <fullName evidence="1">E2 ubiquitin-conjugating enzyme</fullName>
        <ecNumber evidence="1">2.3.2.23</ecNumber>
    </recommendedName>
</protein>
<evidence type="ECO:0000256" key="3">
    <source>
        <dbReference type="ARBA" id="ARBA00022741"/>
    </source>
</evidence>